<dbReference type="EMBL" id="CP024608">
    <property type="protein sequence ID" value="ATQ77345.1"/>
    <property type="molecule type" value="Genomic_DNA"/>
</dbReference>
<evidence type="ECO:0000313" key="1">
    <source>
        <dbReference type="EMBL" id="ATQ77345.1"/>
    </source>
</evidence>
<reference evidence="1" key="1">
    <citation type="submission" date="2017-10" db="EMBL/GenBank/DDBJ databases">
        <title>Massilia psychrophilum sp. nov., a novel purple-pigmented bacterium isolated from Tianshan glacier, Xinjiang Municipality, China.</title>
        <authorList>
            <person name="Wang H."/>
        </authorList>
    </citation>
    <scope>NUCLEOTIDE SEQUENCE [LARGE SCALE GENOMIC DNA]</scope>
    <source>
        <strain evidence="1">B2</strain>
    </source>
</reference>
<gene>
    <name evidence="1" type="ORF">CR152_24700</name>
</gene>
<dbReference type="AlphaFoldDB" id="A0A2D2DQT3"/>
<proteinExistence type="predicted"/>
<dbReference type="Proteomes" id="UP000229897">
    <property type="component" value="Chromosome"/>
</dbReference>
<name>A0A2D2DQT3_9BURK</name>
<sequence>MEQGKKTHTLIQQVNENPVDNRSIDPVVEPLTPLLDEVEIILDKQMVEWIAELRRLSDLIAGVRGGNFALVMISAADPEYKNLAPEWILEAALGKPEDWPKGFEVGLLNRSK</sequence>
<keyword evidence="2" id="KW-1185">Reference proteome</keyword>
<dbReference type="OrthoDB" id="9023252at2"/>
<dbReference type="RefSeq" id="WP_099879425.1">
    <property type="nucleotide sequence ID" value="NZ_CP024608.1"/>
</dbReference>
<dbReference type="KEGG" id="mass:CR152_24700"/>
<evidence type="ECO:0000313" key="2">
    <source>
        <dbReference type="Proteomes" id="UP000229897"/>
    </source>
</evidence>
<protein>
    <submittedName>
        <fullName evidence="1">Uncharacterized protein</fullName>
    </submittedName>
</protein>
<organism evidence="1 2">
    <name type="scientific">Massilia violaceinigra</name>
    <dbReference type="NCBI Taxonomy" id="2045208"/>
    <lineage>
        <taxon>Bacteria</taxon>
        <taxon>Pseudomonadati</taxon>
        <taxon>Pseudomonadota</taxon>
        <taxon>Betaproteobacteria</taxon>
        <taxon>Burkholderiales</taxon>
        <taxon>Oxalobacteraceae</taxon>
        <taxon>Telluria group</taxon>
        <taxon>Massilia</taxon>
    </lineage>
</organism>
<accession>A0A2D2DQT3</accession>